<evidence type="ECO:0000313" key="3">
    <source>
        <dbReference type="Proteomes" id="UP001302602"/>
    </source>
</evidence>
<reference evidence="2" key="2">
    <citation type="submission" date="2023-05" db="EMBL/GenBank/DDBJ databases">
        <authorList>
            <consortium name="Lawrence Berkeley National Laboratory"/>
            <person name="Steindorff A."/>
            <person name="Hensen N."/>
            <person name="Bonometti L."/>
            <person name="Westerberg I."/>
            <person name="Brannstrom I.O."/>
            <person name="Guillou S."/>
            <person name="Cros-Aarteil S."/>
            <person name="Calhoun S."/>
            <person name="Haridas S."/>
            <person name="Kuo A."/>
            <person name="Mondo S."/>
            <person name="Pangilinan J."/>
            <person name="Riley R."/>
            <person name="Labutti K."/>
            <person name="Andreopoulos B."/>
            <person name="Lipzen A."/>
            <person name="Chen C."/>
            <person name="Yanf M."/>
            <person name="Daum C."/>
            <person name="Ng V."/>
            <person name="Clum A."/>
            <person name="Ohm R."/>
            <person name="Martin F."/>
            <person name="Silar P."/>
            <person name="Natvig D."/>
            <person name="Lalanne C."/>
            <person name="Gautier V."/>
            <person name="Ament-Velasquez S.L."/>
            <person name="Kruys A."/>
            <person name="Hutchinson M.I."/>
            <person name="Powell A.J."/>
            <person name="Barry K."/>
            <person name="Miller A.N."/>
            <person name="Grigoriev I.V."/>
            <person name="Debuchy R."/>
            <person name="Gladieux P."/>
            <person name="Thoren M.H."/>
            <person name="Johannesson H."/>
        </authorList>
    </citation>
    <scope>NUCLEOTIDE SEQUENCE</scope>
    <source>
        <strain evidence="2">CBS 731.68</strain>
    </source>
</reference>
<dbReference type="Proteomes" id="UP001302602">
    <property type="component" value="Unassembled WGS sequence"/>
</dbReference>
<dbReference type="EMBL" id="MU853227">
    <property type="protein sequence ID" value="KAK4124477.1"/>
    <property type="molecule type" value="Genomic_DNA"/>
</dbReference>
<feature type="compositionally biased region" description="Basic residues" evidence="1">
    <location>
        <begin position="1"/>
        <end position="10"/>
    </location>
</feature>
<protein>
    <submittedName>
        <fullName evidence="2">Uncharacterized protein</fullName>
    </submittedName>
</protein>
<reference evidence="2" key="1">
    <citation type="journal article" date="2023" name="Mol. Phylogenet. Evol.">
        <title>Genome-scale phylogeny and comparative genomics of the fungal order Sordariales.</title>
        <authorList>
            <person name="Hensen N."/>
            <person name="Bonometti L."/>
            <person name="Westerberg I."/>
            <person name="Brannstrom I.O."/>
            <person name="Guillou S."/>
            <person name="Cros-Aarteil S."/>
            <person name="Calhoun S."/>
            <person name="Haridas S."/>
            <person name="Kuo A."/>
            <person name="Mondo S."/>
            <person name="Pangilinan J."/>
            <person name="Riley R."/>
            <person name="LaButti K."/>
            <person name="Andreopoulos B."/>
            <person name="Lipzen A."/>
            <person name="Chen C."/>
            <person name="Yan M."/>
            <person name="Daum C."/>
            <person name="Ng V."/>
            <person name="Clum A."/>
            <person name="Steindorff A."/>
            <person name="Ohm R.A."/>
            <person name="Martin F."/>
            <person name="Silar P."/>
            <person name="Natvig D.O."/>
            <person name="Lalanne C."/>
            <person name="Gautier V."/>
            <person name="Ament-Velasquez S.L."/>
            <person name="Kruys A."/>
            <person name="Hutchinson M.I."/>
            <person name="Powell A.J."/>
            <person name="Barry K."/>
            <person name="Miller A.N."/>
            <person name="Grigoriev I.V."/>
            <person name="Debuchy R."/>
            <person name="Gladieux P."/>
            <person name="Hiltunen Thoren M."/>
            <person name="Johannesson H."/>
        </authorList>
    </citation>
    <scope>NUCLEOTIDE SEQUENCE</scope>
    <source>
        <strain evidence="2">CBS 731.68</strain>
    </source>
</reference>
<evidence type="ECO:0000256" key="1">
    <source>
        <dbReference type="SAM" id="MobiDB-lite"/>
    </source>
</evidence>
<dbReference type="AlphaFoldDB" id="A0AAN6Z4B1"/>
<name>A0AAN6Z4B1_9PEZI</name>
<dbReference type="RefSeq" id="XP_062648248.1">
    <property type="nucleotide sequence ID" value="XM_062796288.1"/>
</dbReference>
<keyword evidence="3" id="KW-1185">Reference proteome</keyword>
<evidence type="ECO:0000313" key="2">
    <source>
        <dbReference type="EMBL" id="KAK4124477.1"/>
    </source>
</evidence>
<feature type="compositionally biased region" description="Low complexity" evidence="1">
    <location>
        <begin position="31"/>
        <end position="54"/>
    </location>
</feature>
<sequence>MFIINKRSKTQHSSSGSGDQAKPRDKERSSNKGSCKGSTKGSKEGLPGSSSSGSGKKGKTGPEEPQEYEVLSTVIFKGNDNMNRRCALLIEHQNGTHDVWRRNMIVLHRSSKKWQIREETEENAANLERGAKKLFIKRFRVGKGADARNDTRLRDAICNAPVDNDNEEWNYLNWLDGALIRLVKEKLLTKEEKEKIDIPALPSCICIPHVPPDRSPASAASK</sequence>
<proteinExistence type="predicted"/>
<dbReference type="GeneID" id="87833056"/>
<accession>A0AAN6Z4B1</accession>
<feature type="compositionally biased region" description="Basic and acidic residues" evidence="1">
    <location>
        <begin position="21"/>
        <end position="30"/>
    </location>
</feature>
<comment type="caution">
    <text evidence="2">The sequence shown here is derived from an EMBL/GenBank/DDBJ whole genome shotgun (WGS) entry which is preliminary data.</text>
</comment>
<feature type="region of interest" description="Disordered" evidence="1">
    <location>
        <begin position="1"/>
        <end position="66"/>
    </location>
</feature>
<organism evidence="2 3">
    <name type="scientific">Parathielavia appendiculata</name>
    <dbReference type="NCBI Taxonomy" id="2587402"/>
    <lineage>
        <taxon>Eukaryota</taxon>
        <taxon>Fungi</taxon>
        <taxon>Dikarya</taxon>
        <taxon>Ascomycota</taxon>
        <taxon>Pezizomycotina</taxon>
        <taxon>Sordariomycetes</taxon>
        <taxon>Sordariomycetidae</taxon>
        <taxon>Sordariales</taxon>
        <taxon>Chaetomiaceae</taxon>
        <taxon>Parathielavia</taxon>
    </lineage>
</organism>
<gene>
    <name evidence="2" type="ORF">N657DRAFT_680462</name>
</gene>